<keyword evidence="1" id="KW-0472">Membrane</keyword>
<dbReference type="Gene3D" id="2.60.40.10">
    <property type="entry name" value="Immunoglobulins"/>
    <property type="match status" value="1"/>
</dbReference>
<evidence type="ECO:0000256" key="1">
    <source>
        <dbReference type="SAM" id="Phobius"/>
    </source>
</evidence>
<proteinExistence type="predicted"/>
<evidence type="ECO:0000313" key="3">
    <source>
        <dbReference type="EMBL" id="OQP59417.1"/>
    </source>
</evidence>
<keyword evidence="4" id="KW-1185">Reference proteome</keyword>
<dbReference type="InterPro" id="IPR013783">
    <property type="entry name" value="Ig-like_fold"/>
</dbReference>
<organism evidence="3 4">
    <name type="scientific">Niastella vici</name>
    <dbReference type="NCBI Taxonomy" id="1703345"/>
    <lineage>
        <taxon>Bacteria</taxon>
        <taxon>Pseudomonadati</taxon>
        <taxon>Bacteroidota</taxon>
        <taxon>Chitinophagia</taxon>
        <taxon>Chitinophagales</taxon>
        <taxon>Chitinophagaceae</taxon>
        <taxon>Niastella</taxon>
    </lineage>
</organism>
<dbReference type="STRING" id="1703345.A3860_37815"/>
<sequence>MLAQHRQPQRIDGRGLFTPLFVLFSLSITLLPFQSVIARPGPIKTSSFSARLMNLEATAKETFRYNASLFNGQNRSVIYELQTTVPPGWSNSFRIDGMQVTSFKLDSNKTQDISIELTPSPVVKPGKYAIPVKAISDQGTLELNLEAVVKGSYSLELTTPSGLLSDEVTEGRRKPIYLSLKNQGTLPLDNLDLSAQTPSKWNVTFEPSKIDHLEPGSAVAVTANLNVPDKTIAGDYLTTFTANNANTTSSVSYRLTVTTSWLAGWLGVLIILTAIGIVYMLIRKYGRR</sequence>
<gene>
    <name evidence="3" type="ORF">A3860_37815</name>
</gene>
<dbReference type="EMBL" id="LVYD01000081">
    <property type="protein sequence ID" value="OQP59417.1"/>
    <property type="molecule type" value="Genomic_DNA"/>
</dbReference>
<feature type="transmembrane region" description="Helical" evidence="1">
    <location>
        <begin position="261"/>
        <end position="282"/>
    </location>
</feature>
<keyword evidence="1" id="KW-1133">Transmembrane helix</keyword>
<dbReference type="PANTHER" id="PTHR39198:SF1">
    <property type="entry name" value="ALPHA-GALACTOSIDASE NEW3 DOMAIN-CONTAINING PROTEIN"/>
    <property type="match status" value="1"/>
</dbReference>
<feature type="domain" description="Alpha-galactosidase NEW3" evidence="2">
    <location>
        <begin position="169"/>
        <end position="243"/>
    </location>
</feature>
<dbReference type="Pfam" id="PF10633">
    <property type="entry name" value="NPCBM_assoc"/>
    <property type="match status" value="1"/>
</dbReference>
<evidence type="ECO:0000313" key="4">
    <source>
        <dbReference type="Proteomes" id="UP000192796"/>
    </source>
</evidence>
<dbReference type="Proteomes" id="UP000192796">
    <property type="component" value="Unassembled WGS sequence"/>
</dbReference>
<dbReference type="AlphaFoldDB" id="A0A1V9FM77"/>
<comment type="caution">
    <text evidence="3">The sequence shown here is derived from an EMBL/GenBank/DDBJ whole genome shotgun (WGS) entry which is preliminary data.</text>
</comment>
<accession>A0A1V9FM77</accession>
<dbReference type="PANTHER" id="PTHR39198">
    <property type="entry name" value="HYPOTHETICAL MEMBRANE PROTEIN, CONSERVED"/>
    <property type="match status" value="1"/>
</dbReference>
<dbReference type="InterPro" id="IPR018905">
    <property type="entry name" value="A-galactase_NEW3"/>
</dbReference>
<name>A0A1V9FM77_9BACT</name>
<dbReference type="OrthoDB" id="8631677at2"/>
<evidence type="ECO:0000259" key="2">
    <source>
        <dbReference type="Pfam" id="PF10633"/>
    </source>
</evidence>
<protein>
    <recommendedName>
        <fullName evidence="2">Alpha-galactosidase NEW3 domain-containing protein</fullName>
    </recommendedName>
</protein>
<keyword evidence="1" id="KW-0812">Transmembrane</keyword>
<reference evidence="3 4" key="1">
    <citation type="submission" date="2016-03" db="EMBL/GenBank/DDBJ databases">
        <title>Niastella vici sp. nov., isolated from farmland soil.</title>
        <authorList>
            <person name="Chen L."/>
            <person name="Wang D."/>
            <person name="Yang S."/>
            <person name="Wang G."/>
        </authorList>
    </citation>
    <scope>NUCLEOTIDE SEQUENCE [LARGE SCALE GENOMIC DNA]</scope>
    <source>
        <strain evidence="3 4">DJ57</strain>
    </source>
</reference>